<keyword evidence="9" id="KW-0808">Transferase</keyword>
<dbReference type="InterPro" id="IPR001020">
    <property type="entry name" value="PTS_HPr_His_P_site"/>
</dbReference>
<dbReference type="Pfam" id="PF05524">
    <property type="entry name" value="PEP-utilisers_N"/>
    <property type="match status" value="1"/>
</dbReference>
<dbReference type="NCBIfam" id="TIGR00830">
    <property type="entry name" value="PTBA"/>
    <property type="match status" value="1"/>
</dbReference>
<dbReference type="InterPro" id="IPR001127">
    <property type="entry name" value="PTS_EIIA_1_perm"/>
</dbReference>
<dbReference type="Pfam" id="PF00391">
    <property type="entry name" value="PEP-utilizers"/>
    <property type="match status" value="1"/>
</dbReference>
<evidence type="ECO:0000256" key="2">
    <source>
        <dbReference type="ARBA" id="ARBA00001946"/>
    </source>
</evidence>
<dbReference type="InterPro" id="IPR023151">
    <property type="entry name" value="PEP_util_CS"/>
</dbReference>
<evidence type="ECO:0000256" key="14">
    <source>
        <dbReference type="SAM" id="MobiDB-lite"/>
    </source>
</evidence>
<dbReference type="InterPro" id="IPR036618">
    <property type="entry name" value="PtsI_HPr-bd_sf"/>
</dbReference>
<dbReference type="EMBL" id="BAABFL010000016">
    <property type="protein sequence ID" value="GAA4648024.1"/>
    <property type="molecule type" value="Genomic_DNA"/>
</dbReference>
<evidence type="ECO:0000256" key="5">
    <source>
        <dbReference type="ARBA" id="ARBA00012232"/>
    </source>
</evidence>
<dbReference type="Gene3D" id="3.50.30.10">
    <property type="entry name" value="Phosphohistidine domain"/>
    <property type="match status" value="1"/>
</dbReference>
<dbReference type="InterPro" id="IPR018274">
    <property type="entry name" value="PEP_util_AS"/>
</dbReference>
<evidence type="ECO:0000256" key="11">
    <source>
        <dbReference type="ARBA" id="ARBA00022723"/>
    </source>
</evidence>
<evidence type="ECO:0000256" key="10">
    <source>
        <dbReference type="ARBA" id="ARBA00022683"/>
    </source>
</evidence>
<evidence type="ECO:0000256" key="13">
    <source>
        <dbReference type="ARBA" id="ARBA00022842"/>
    </source>
</evidence>
<evidence type="ECO:0000256" key="4">
    <source>
        <dbReference type="ARBA" id="ARBA00007837"/>
    </source>
</evidence>
<keyword evidence="18" id="KW-1185">Reference proteome</keyword>
<dbReference type="InterPro" id="IPR011055">
    <property type="entry name" value="Dup_hybrid_motif"/>
</dbReference>
<dbReference type="Gene3D" id="3.20.20.60">
    <property type="entry name" value="Phosphoenolpyruvate-binding domains"/>
    <property type="match status" value="1"/>
</dbReference>
<dbReference type="Pfam" id="PF02896">
    <property type="entry name" value="PEP-utilizers_C"/>
    <property type="match status" value="1"/>
</dbReference>
<dbReference type="PROSITE" id="PS00369">
    <property type="entry name" value="PTS_HPR_HIS"/>
    <property type="match status" value="1"/>
</dbReference>
<dbReference type="PROSITE" id="PS00370">
    <property type="entry name" value="PEP_ENZYMES_PHOS_SITE"/>
    <property type="match status" value="1"/>
</dbReference>
<dbReference type="InterPro" id="IPR036637">
    <property type="entry name" value="Phosphohistidine_dom_sf"/>
</dbReference>
<dbReference type="InterPro" id="IPR015813">
    <property type="entry name" value="Pyrv/PenolPyrv_kinase-like_dom"/>
</dbReference>
<organism evidence="17 18">
    <name type="scientific">Kistimonas scapharcae</name>
    <dbReference type="NCBI Taxonomy" id="1036133"/>
    <lineage>
        <taxon>Bacteria</taxon>
        <taxon>Pseudomonadati</taxon>
        <taxon>Pseudomonadota</taxon>
        <taxon>Gammaproteobacteria</taxon>
        <taxon>Oceanospirillales</taxon>
        <taxon>Endozoicomonadaceae</taxon>
        <taxon>Kistimonas</taxon>
    </lineage>
</organism>
<dbReference type="PRINTS" id="PR01736">
    <property type="entry name" value="PHPHTRNFRASE"/>
</dbReference>
<dbReference type="PROSITE" id="PS51350">
    <property type="entry name" value="PTS_HPR_DOM"/>
    <property type="match status" value="1"/>
</dbReference>
<dbReference type="SUPFAM" id="SSF55594">
    <property type="entry name" value="HPr-like"/>
    <property type="match status" value="1"/>
</dbReference>
<protein>
    <recommendedName>
        <fullName evidence="5">phosphoenolpyruvate--protein phosphotransferase</fullName>
        <ecNumber evidence="5">2.7.3.9</ecNumber>
    </recommendedName>
</protein>
<dbReference type="NCBIfam" id="TIGR01417">
    <property type="entry name" value="PTS_I_fam"/>
    <property type="match status" value="1"/>
</dbReference>
<dbReference type="PROSITE" id="PS00742">
    <property type="entry name" value="PEP_ENZYMES_2"/>
    <property type="match status" value="1"/>
</dbReference>
<dbReference type="Gene3D" id="3.30.1340.10">
    <property type="entry name" value="HPr-like"/>
    <property type="match status" value="1"/>
</dbReference>
<feature type="region of interest" description="Disordered" evidence="14">
    <location>
        <begin position="145"/>
        <end position="168"/>
    </location>
</feature>
<dbReference type="PROSITE" id="PS51093">
    <property type="entry name" value="PTS_EIIA_TYPE_1"/>
    <property type="match status" value="1"/>
</dbReference>
<dbReference type="InterPro" id="IPR040442">
    <property type="entry name" value="Pyrv_kinase-like_dom_sf"/>
</dbReference>
<feature type="compositionally biased region" description="Polar residues" evidence="14">
    <location>
        <begin position="145"/>
        <end position="161"/>
    </location>
</feature>
<name>A0ABP8UW87_9GAMM</name>
<evidence type="ECO:0000259" key="16">
    <source>
        <dbReference type="PROSITE" id="PS51350"/>
    </source>
</evidence>
<evidence type="ECO:0000256" key="3">
    <source>
        <dbReference type="ARBA" id="ARBA00004496"/>
    </source>
</evidence>
<keyword evidence="13" id="KW-0460">Magnesium</keyword>
<dbReference type="Gene3D" id="1.10.274.10">
    <property type="entry name" value="PtsI, HPr-binding domain"/>
    <property type="match status" value="1"/>
</dbReference>
<reference evidence="18" key="1">
    <citation type="journal article" date="2019" name="Int. J. Syst. Evol. Microbiol.">
        <title>The Global Catalogue of Microorganisms (GCM) 10K type strain sequencing project: providing services to taxonomists for standard genome sequencing and annotation.</title>
        <authorList>
            <consortium name="The Broad Institute Genomics Platform"/>
            <consortium name="The Broad Institute Genome Sequencing Center for Infectious Disease"/>
            <person name="Wu L."/>
            <person name="Ma J."/>
        </authorList>
    </citation>
    <scope>NUCLEOTIDE SEQUENCE [LARGE SCALE GENOMIC DNA]</scope>
    <source>
        <strain evidence="18">JCM 17805</strain>
    </source>
</reference>
<evidence type="ECO:0000259" key="15">
    <source>
        <dbReference type="PROSITE" id="PS51093"/>
    </source>
</evidence>
<keyword evidence="12" id="KW-0418">Kinase</keyword>
<dbReference type="InterPro" id="IPR008279">
    <property type="entry name" value="PEP-util_enz_mobile_dom"/>
</dbReference>
<evidence type="ECO:0000256" key="9">
    <source>
        <dbReference type="ARBA" id="ARBA00022679"/>
    </source>
</evidence>
<evidence type="ECO:0000256" key="1">
    <source>
        <dbReference type="ARBA" id="ARBA00000683"/>
    </source>
</evidence>
<dbReference type="NCBIfam" id="TIGR01003">
    <property type="entry name" value="PTS_HPr_family"/>
    <property type="match status" value="1"/>
</dbReference>
<dbReference type="Pfam" id="PF00358">
    <property type="entry name" value="PTS_EIIA_1"/>
    <property type="match status" value="1"/>
</dbReference>
<dbReference type="PANTHER" id="PTHR46244">
    <property type="entry name" value="PHOSPHOENOLPYRUVATE-PROTEIN PHOSPHOTRANSFERASE"/>
    <property type="match status" value="1"/>
</dbReference>
<evidence type="ECO:0000256" key="6">
    <source>
        <dbReference type="ARBA" id="ARBA00022448"/>
    </source>
</evidence>
<evidence type="ECO:0000256" key="8">
    <source>
        <dbReference type="ARBA" id="ARBA00022597"/>
    </source>
</evidence>
<feature type="domain" description="HPr" evidence="16">
    <location>
        <begin position="165"/>
        <end position="252"/>
    </location>
</feature>
<dbReference type="SUPFAM" id="SSF51621">
    <property type="entry name" value="Phosphoenolpyruvate/pyruvate domain"/>
    <property type="match status" value="1"/>
</dbReference>
<dbReference type="InterPro" id="IPR008731">
    <property type="entry name" value="PTS_EIN"/>
</dbReference>
<dbReference type="SUPFAM" id="SSF51261">
    <property type="entry name" value="Duplicated hybrid motif"/>
    <property type="match status" value="1"/>
</dbReference>
<dbReference type="Proteomes" id="UP001500604">
    <property type="component" value="Unassembled WGS sequence"/>
</dbReference>
<dbReference type="InterPro" id="IPR050499">
    <property type="entry name" value="PEP-utilizing_PTS_enzyme"/>
</dbReference>
<keyword evidence="7" id="KW-0963">Cytoplasm</keyword>
<evidence type="ECO:0000256" key="12">
    <source>
        <dbReference type="ARBA" id="ARBA00022777"/>
    </source>
</evidence>
<keyword evidence="6" id="KW-0813">Transport</keyword>
<comment type="similarity">
    <text evidence="4">Belongs to the PEP-utilizing enzyme family.</text>
</comment>
<dbReference type="PROSITE" id="PS00371">
    <property type="entry name" value="PTS_EIIA_TYPE_1_HIS"/>
    <property type="match status" value="1"/>
</dbReference>
<keyword evidence="10" id="KW-0598">Phosphotransferase system</keyword>
<evidence type="ECO:0000256" key="7">
    <source>
        <dbReference type="ARBA" id="ARBA00022490"/>
    </source>
</evidence>
<dbReference type="InterPro" id="IPR035895">
    <property type="entry name" value="HPr-like_sf"/>
</dbReference>
<feature type="region of interest" description="Disordered" evidence="14">
    <location>
        <begin position="252"/>
        <end position="283"/>
    </location>
</feature>
<dbReference type="Pfam" id="PF00381">
    <property type="entry name" value="PTS-HPr"/>
    <property type="match status" value="1"/>
</dbReference>
<dbReference type="PANTHER" id="PTHR46244:SF6">
    <property type="entry name" value="PHOSPHOENOLPYRUVATE-PROTEIN PHOSPHOTRANSFERASE"/>
    <property type="match status" value="1"/>
</dbReference>
<feature type="domain" description="PTS EIIA type-1" evidence="15">
    <location>
        <begin position="17"/>
        <end position="121"/>
    </location>
</feature>
<evidence type="ECO:0000313" key="18">
    <source>
        <dbReference type="Proteomes" id="UP001500604"/>
    </source>
</evidence>
<dbReference type="InterPro" id="IPR000121">
    <property type="entry name" value="PEP_util_C"/>
</dbReference>
<comment type="cofactor">
    <cofactor evidence="2">
        <name>Mg(2+)</name>
        <dbReference type="ChEBI" id="CHEBI:18420"/>
    </cofactor>
</comment>
<dbReference type="CDD" id="cd00367">
    <property type="entry name" value="PTS-HPr_like"/>
    <property type="match status" value="1"/>
</dbReference>
<comment type="subcellular location">
    <subcellularLocation>
        <location evidence="3">Cytoplasm</location>
    </subcellularLocation>
</comment>
<keyword evidence="11" id="KW-0479">Metal-binding</keyword>
<gene>
    <name evidence="17" type="primary">ptsP_1</name>
    <name evidence="17" type="ORF">GCM10023116_02860</name>
</gene>
<comment type="caution">
    <text evidence="17">The sequence shown here is derived from an EMBL/GenBank/DDBJ whole genome shotgun (WGS) entry which is preliminary data.</text>
</comment>
<dbReference type="SUPFAM" id="SSF52009">
    <property type="entry name" value="Phosphohistidine domain"/>
    <property type="match status" value="1"/>
</dbReference>
<dbReference type="SUPFAM" id="SSF47831">
    <property type="entry name" value="Enzyme I of the PEP:sugar phosphotransferase system HPr-binding (sub)domain"/>
    <property type="match status" value="1"/>
</dbReference>
<comment type="catalytic activity">
    <reaction evidence="1">
        <text>L-histidyl-[protein] + phosphoenolpyruvate = N(pros)-phospho-L-histidyl-[protein] + pyruvate</text>
        <dbReference type="Rhea" id="RHEA:23880"/>
        <dbReference type="Rhea" id="RHEA-COMP:9745"/>
        <dbReference type="Rhea" id="RHEA-COMP:9746"/>
        <dbReference type="ChEBI" id="CHEBI:15361"/>
        <dbReference type="ChEBI" id="CHEBI:29979"/>
        <dbReference type="ChEBI" id="CHEBI:58702"/>
        <dbReference type="ChEBI" id="CHEBI:64837"/>
        <dbReference type="EC" id="2.7.3.9"/>
    </reaction>
</comment>
<accession>A0ABP8UW87</accession>
<dbReference type="Gene3D" id="2.70.70.10">
    <property type="entry name" value="Glucose Permease (Domain IIA)"/>
    <property type="match status" value="1"/>
</dbReference>
<dbReference type="InterPro" id="IPR006318">
    <property type="entry name" value="PTS_EI-like"/>
</dbReference>
<evidence type="ECO:0000313" key="17">
    <source>
        <dbReference type="EMBL" id="GAA4648024.1"/>
    </source>
</evidence>
<keyword evidence="8" id="KW-0762">Sugar transport</keyword>
<dbReference type="InterPro" id="IPR000032">
    <property type="entry name" value="HPr-like"/>
</dbReference>
<proteinExistence type="inferred from homology"/>
<dbReference type="EC" id="2.7.3.9" evidence="5"/>
<sequence length="840" mass="90487">MLAPLSGPIIPIDQVPDPVFSERMLGDGIAIDPVDNILLAPVDAEVVQLHAAHHALTLRTDSGIEILMHVGLDTVTLRGEGFSPQVNEGDKVKAGQPLLQFDADYLACHARSLITVIVQTGPESLTINHPASGHVNAGRDRLLTLDTSPSIGDTDTPSQAQGEPDAEASVRIPNPEGLHARPSAVLAKLCHQCHATVKLACHSIEARGDSVTELMKLNTRLGDDVTIKAWGVDAKNVVASVVAAIESGLGEDVASTSTQTSTTEETETPLLTNEKSDPRRLSGVRAAPGLGIGKLIHIRRQHPELQEWASDIATEQHQLNNAISSTCDDLRQLVTKLAAAGEQEQSEIFNAHAQLLEDPALAETANHMITKGRSAAWAWNDAVNQQVRALQSLDNPLLAGRAADIDDVGQRVLSVLTGISFGTENWPVNAIPVYLDITPSDLLSLDRDRVAGVCSLEGGASSHAAIISRSLGIPYLAGMDSRINEQPDDATVIMDADAGYLLLSPSEQEISQCQTQKDLAERTYQDALQTTTQPAITQDGTHIEVAANVGGLDEARKAVELGAEGIGLLRTEFLYLNRTTEPDEDEQTQIYSDIISAMGKERPVIIRTLDVGGDKPLPYLPLPEEENPFLGERGIRVGINRPTMLRRQIRALLRSAKVGNLRIMLPMIASLEEFRAVRKLVEEERQSLESSIELGIMIEVPSAALMARELAREADFFSIGTNDLTQYTLAMDRGHPKLASRIDSLHPAVLRLIAMTVEGARAGNRWTGICGGIASDITAIPLLLGLGVNELSVSVPSLPPVKARIRELSLADCRALAQQALAMEDATQVRALLAQWKDKE</sequence>